<evidence type="ECO:0000256" key="1">
    <source>
        <dbReference type="SAM" id="MobiDB-lite"/>
    </source>
</evidence>
<dbReference type="Pfam" id="PF00313">
    <property type="entry name" value="CSD"/>
    <property type="match status" value="1"/>
</dbReference>
<dbReference type="AlphaFoldDB" id="A0A9W6BAD9"/>
<dbReference type="InterPro" id="IPR002059">
    <property type="entry name" value="CSP_DNA-bd"/>
</dbReference>
<name>A0A9W6BAD9_9CHLO</name>
<sequence length="283" mass="30226">MENGAVVKQGVVAMMRRNFGFIACPHRVGDVFFHQTSLEDCSMEQLTEGTAVTFVLEPTDGDKPVAKRVRLAPVGSRVRLTQLEPGMYLGQVSDPASGDSRGVIRFINPDGAPEHLLYDTADMQQQPTTLHDAPPHGSPTPPSVASSSQPHHPPPVAPAVAAATNGAAPSVHQQHPAQPEPRPAAQLPQPRHPPALVKGQYVFFRIETDTRAAQLAREAAARGGPPARPIAYQRAVELRAVAAGELSSRPQLQRQADLLELLEAAVQASRAAKAEGNAPQQPR</sequence>
<evidence type="ECO:0000259" key="2">
    <source>
        <dbReference type="PROSITE" id="PS51857"/>
    </source>
</evidence>
<dbReference type="EMBL" id="BRXU01000001">
    <property type="protein sequence ID" value="GLC48476.1"/>
    <property type="molecule type" value="Genomic_DNA"/>
</dbReference>
<dbReference type="PROSITE" id="PS51857">
    <property type="entry name" value="CSD_2"/>
    <property type="match status" value="1"/>
</dbReference>
<dbReference type="InterPro" id="IPR011129">
    <property type="entry name" value="CSD"/>
</dbReference>
<dbReference type="PROSITE" id="PS00352">
    <property type="entry name" value="CSD_1"/>
    <property type="match status" value="1"/>
</dbReference>
<proteinExistence type="predicted"/>
<organism evidence="3 4">
    <name type="scientific">Pleodorina starrii</name>
    <dbReference type="NCBI Taxonomy" id="330485"/>
    <lineage>
        <taxon>Eukaryota</taxon>
        <taxon>Viridiplantae</taxon>
        <taxon>Chlorophyta</taxon>
        <taxon>core chlorophytes</taxon>
        <taxon>Chlorophyceae</taxon>
        <taxon>CS clade</taxon>
        <taxon>Chlamydomonadales</taxon>
        <taxon>Volvocaceae</taxon>
        <taxon>Pleodorina</taxon>
    </lineage>
</organism>
<dbReference type="InterPro" id="IPR012340">
    <property type="entry name" value="NA-bd_OB-fold"/>
</dbReference>
<dbReference type="SUPFAM" id="SSF50249">
    <property type="entry name" value="Nucleic acid-binding proteins"/>
    <property type="match status" value="1"/>
</dbReference>
<gene>
    <name evidence="3" type="primary">PLEST001023</name>
    <name evidence="3" type="ORF">PLESTB_000102100</name>
</gene>
<evidence type="ECO:0000313" key="3">
    <source>
        <dbReference type="EMBL" id="GLC48476.1"/>
    </source>
</evidence>
<comment type="caution">
    <text evidence="3">The sequence shown here is derived from an EMBL/GenBank/DDBJ whole genome shotgun (WGS) entry which is preliminary data.</text>
</comment>
<evidence type="ECO:0000313" key="4">
    <source>
        <dbReference type="Proteomes" id="UP001165080"/>
    </source>
</evidence>
<protein>
    <submittedName>
        <fullName evidence="3">Cold shock domain-containing protein E1</fullName>
    </submittedName>
</protein>
<keyword evidence="4" id="KW-1185">Reference proteome</keyword>
<reference evidence="3 4" key="1">
    <citation type="journal article" date="2023" name="Commun. Biol.">
        <title>Reorganization of the ancestral sex-determining regions during the evolution of trioecy in Pleodorina starrii.</title>
        <authorList>
            <person name="Takahashi K."/>
            <person name="Suzuki S."/>
            <person name="Kawai-Toyooka H."/>
            <person name="Yamamoto K."/>
            <person name="Hamaji T."/>
            <person name="Ootsuki R."/>
            <person name="Yamaguchi H."/>
            <person name="Kawachi M."/>
            <person name="Higashiyama T."/>
            <person name="Nozaki H."/>
        </authorList>
    </citation>
    <scope>NUCLEOTIDE SEQUENCE [LARGE SCALE GENOMIC DNA]</scope>
    <source>
        <strain evidence="3 4">NIES-4479</strain>
    </source>
</reference>
<dbReference type="GO" id="GO:0003676">
    <property type="term" value="F:nucleic acid binding"/>
    <property type="evidence" value="ECO:0007669"/>
    <property type="project" value="InterPro"/>
</dbReference>
<feature type="region of interest" description="Disordered" evidence="1">
    <location>
        <begin position="126"/>
        <end position="194"/>
    </location>
</feature>
<accession>A0A9W6BAD9</accession>
<dbReference type="OrthoDB" id="539012at2759"/>
<dbReference type="InterPro" id="IPR019844">
    <property type="entry name" value="CSD_CS"/>
</dbReference>
<dbReference type="Proteomes" id="UP001165080">
    <property type="component" value="Unassembled WGS sequence"/>
</dbReference>
<dbReference type="SMART" id="SM00357">
    <property type="entry name" value="CSP"/>
    <property type="match status" value="1"/>
</dbReference>
<feature type="compositionally biased region" description="Low complexity" evidence="1">
    <location>
        <begin position="158"/>
        <end position="171"/>
    </location>
</feature>
<dbReference type="CDD" id="cd04458">
    <property type="entry name" value="CSP_CDS"/>
    <property type="match status" value="1"/>
</dbReference>
<dbReference type="Gene3D" id="2.40.50.140">
    <property type="entry name" value="Nucleic acid-binding proteins"/>
    <property type="match status" value="1"/>
</dbReference>
<feature type="domain" description="CSD" evidence="2">
    <location>
        <begin position="7"/>
        <end position="71"/>
    </location>
</feature>